<feature type="compositionally biased region" description="Low complexity" evidence="1">
    <location>
        <begin position="39"/>
        <end position="50"/>
    </location>
</feature>
<reference evidence="3 4" key="1">
    <citation type="submission" date="2014-04" db="EMBL/GenBank/DDBJ databases">
        <title>Genome assembly of Hyalangium minutum DSM 14724.</title>
        <authorList>
            <person name="Sharma G."/>
            <person name="Subramanian S."/>
        </authorList>
    </citation>
    <scope>NUCLEOTIDE SEQUENCE [LARGE SCALE GENOMIC DNA]</scope>
    <source>
        <strain evidence="3 4">DSM 14724</strain>
    </source>
</reference>
<keyword evidence="4" id="KW-1185">Reference proteome</keyword>
<dbReference type="AlphaFoldDB" id="A0A085WXU4"/>
<dbReference type="Pfam" id="PF20597">
    <property type="entry name" value="pAdhesive_15"/>
    <property type="match status" value="2"/>
</dbReference>
<comment type="caution">
    <text evidence="3">The sequence shown here is derived from an EMBL/GenBank/DDBJ whole genome shotgun (WGS) entry which is preliminary data.</text>
</comment>
<dbReference type="RefSeq" id="WP_075305831.1">
    <property type="nucleotide sequence ID" value="NZ_JMCB01000001.1"/>
</dbReference>
<dbReference type="EMBL" id="JMCB01000001">
    <property type="protein sequence ID" value="KFE72507.1"/>
    <property type="molecule type" value="Genomic_DNA"/>
</dbReference>
<organism evidence="3 4">
    <name type="scientific">Hyalangium minutum</name>
    <dbReference type="NCBI Taxonomy" id="394096"/>
    <lineage>
        <taxon>Bacteria</taxon>
        <taxon>Pseudomonadati</taxon>
        <taxon>Myxococcota</taxon>
        <taxon>Myxococcia</taxon>
        <taxon>Myxococcales</taxon>
        <taxon>Cystobacterineae</taxon>
        <taxon>Archangiaceae</taxon>
        <taxon>Hyalangium</taxon>
    </lineage>
</organism>
<dbReference type="InterPro" id="IPR026588">
    <property type="entry name" value="Choice_anch_A"/>
</dbReference>
<proteinExistence type="predicted"/>
<feature type="domain" description="Choice-of-anchor A" evidence="2">
    <location>
        <begin position="329"/>
        <end position="564"/>
    </location>
</feature>
<dbReference type="OrthoDB" id="8774234at2"/>
<dbReference type="NCBIfam" id="TIGR04215">
    <property type="entry name" value="choice_anch_A"/>
    <property type="match status" value="2"/>
</dbReference>
<sequence>MRTSFKKNWNPAKTFGLLGVSLLMACGELSSEESTSKGAAQSASVSAEAAPQLSPEPTPEPSPEPSCLNVNLDDYNLFVLGNYSGGHDVVGKVAVGGNMSMTDFAVGSGLETSDTVNTLVVGGNLSLSRGAVFGDVHYGGALTVDPSVTLPRGSAAQGSPIDFVARGQQLRQLSSQLGAMPANGTTRRENWGGIFLRGTSATTNVVDLNASALTGAKLLSIEAPANSFVVVNIRGASATFTGFGIQFSGGINQHGVLFNFVDTTRVDAQGFGFWGTVLAPQAHVAFSNGSFDGGIYAASFEGNAEGHINRLDDQTLCPPPTPQCVRVSLNDYNLFLLGNYTGGHDVVGKVAVGGNMSMTDFAVGSGLETSDTVNTLVVGGNLSLSRGAVFGDVHYGGALTIDPSVTLPRGSAAQGSPIDFAARGQQLRQLSSQLGAMPANGTTRRENWGGIFLRGTSATTNVVDVDASALTGAKLLSIEAPADSLVVVNIRGASATFTGFGIQFGGGINQHGVLFNFVDTTRVDAQGFGFWGTVLAPQAHVAFSNGSFDGGIYAVSFEGNAEGHINLLNEKTACR</sequence>
<dbReference type="PATRIC" id="fig|394096.3.peg.763"/>
<dbReference type="PROSITE" id="PS51257">
    <property type="entry name" value="PROKAR_LIPOPROTEIN"/>
    <property type="match status" value="1"/>
</dbReference>
<gene>
    <name evidence="3" type="ORF">DB31_0770</name>
</gene>
<name>A0A085WXU4_9BACT</name>
<feature type="compositionally biased region" description="Pro residues" evidence="1">
    <location>
        <begin position="54"/>
        <end position="64"/>
    </location>
</feature>
<feature type="region of interest" description="Disordered" evidence="1">
    <location>
        <begin position="34"/>
        <end position="66"/>
    </location>
</feature>
<dbReference type="STRING" id="394096.DB31_0770"/>
<evidence type="ECO:0000313" key="3">
    <source>
        <dbReference type="EMBL" id="KFE72507.1"/>
    </source>
</evidence>
<dbReference type="Proteomes" id="UP000028725">
    <property type="component" value="Unassembled WGS sequence"/>
</dbReference>
<protein>
    <recommendedName>
        <fullName evidence="2">Choice-of-anchor A domain-containing protein</fullName>
    </recommendedName>
</protein>
<evidence type="ECO:0000256" key="1">
    <source>
        <dbReference type="SAM" id="MobiDB-lite"/>
    </source>
</evidence>
<evidence type="ECO:0000313" key="4">
    <source>
        <dbReference type="Proteomes" id="UP000028725"/>
    </source>
</evidence>
<evidence type="ECO:0000259" key="2">
    <source>
        <dbReference type="Pfam" id="PF20597"/>
    </source>
</evidence>
<feature type="domain" description="Choice-of-anchor A" evidence="2">
    <location>
        <begin position="72"/>
        <end position="307"/>
    </location>
</feature>
<accession>A0A085WXU4</accession>